<dbReference type="EMBL" id="JAKROA010000003">
    <property type="protein sequence ID" value="KAL5108802.1"/>
    <property type="molecule type" value="Genomic_DNA"/>
</dbReference>
<organism evidence="1 2">
    <name type="scientific">Taenia crassiceps</name>
    <dbReference type="NCBI Taxonomy" id="6207"/>
    <lineage>
        <taxon>Eukaryota</taxon>
        <taxon>Metazoa</taxon>
        <taxon>Spiralia</taxon>
        <taxon>Lophotrochozoa</taxon>
        <taxon>Platyhelminthes</taxon>
        <taxon>Cestoda</taxon>
        <taxon>Eucestoda</taxon>
        <taxon>Cyclophyllidea</taxon>
        <taxon>Taeniidae</taxon>
        <taxon>Taenia</taxon>
    </lineage>
</organism>
<dbReference type="Proteomes" id="UP001651158">
    <property type="component" value="Unassembled WGS sequence"/>
</dbReference>
<reference evidence="1 2" key="1">
    <citation type="journal article" date="2022" name="Front. Cell. Infect. Microbiol.">
        <title>The Genomes of Two Strains of Taenia crassiceps the Animal Model for the Study of Human Cysticercosis.</title>
        <authorList>
            <person name="Bobes R.J."/>
            <person name="Estrada K."/>
            <person name="Rios-Valencia D.G."/>
            <person name="Calderon-Gallegos A."/>
            <person name="de la Torre P."/>
            <person name="Carrero J.C."/>
            <person name="Sanchez-Flores A."/>
            <person name="Laclette J.P."/>
        </authorList>
    </citation>
    <scope>NUCLEOTIDE SEQUENCE [LARGE SCALE GENOMIC DNA]</scope>
    <source>
        <strain evidence="1">WFUcys</strain>
    </source>
</reference>
<accession>A0ABR4QGY0</accession>
<gene>
    <name evidence="1" type="ORF">TcWFU_004003</name>
</gene>
<evidence type="ECO:0000313" key="1">
    <source>
        <dbReference type="EMBL" id="KAL5108802.1"/>
    </source>
</evidence>
<proteinExistence type="predicted"/>
<dbReference type="PANTHER" id="PTHR16056:SF37">
    <property type="entry name" value="REGULATOR OF MICROTUBULE DYNAMICS PROTEIN 3-LIKE ISOFORM X1"/>
    <property type="match status" value="1"/>
</dbReference>
<dbReference type="InterPro" id="IPR049039">
    <property type="entry name" value="RMD1-3_a_helical_rpt"/>
</dbReference>
<comment type="caution">
    <text evidence="1">The sequence shown here is derived from an EMBL/GenBank/DDBJ whole genome shotgun (WGS) entry which is preliminary data.</text>
</comment>
<dbReference type="Pfam" id="PF21033">
    <property type="entry name" value="RMD1-3"/>
    <property type="match status" value="1"/>
</dbReference>
<dbReference type="PANTHER" id="PTHR16056">
    <property type="entry name" value="REGULATOR OF MICROTUBULE DYNAMICS PROTEIN"/>
    <property type="match status" value="1"/>
</dbReference>
<sequence>MSDPNSSSLARLADIVRDNASSPVPSETQPSGVSLARLSTAFAAGFALGAVVGLLSADALFSSHRLRSRNHSEHLQAQVDIIRRDLDQLRSIGRSSPVAFEVYLDEDEGAGGDDDEFFDVTSGMSGEVGSEISARSIASTMSLFSMASPPDQPLPCAVAEELDALAAVVRLAGTSSAAEAASRAFNRCLEYKKQYKQYPGFLWRFARATHLMLMTSTVAGHAAGFSNSSTGDGNSSDNHWIDAGLSIARSAVRQVEAAKATGEQEEIGDAARAYQWLAIFLGLSATSPSTGISQRIQLGYEFQKNINTALELDPTNAYCHILKGRWCFEVYNLSWLERQFVSRLFASPPLATLEEAMAEFLEAERLEPSRWAINAIFLAKCEYAGSHYAEAMKWLEVAENLLRCEDNGNESDHRAEDEDNEEERTLRTSRIRDAVVERPALLAEIEALKPRYRAYMPN</sequence>
<evidence type="ECO:0000313" key="2">
    <source>
        <dbReference type="Proteomes" id="UP001651158"/>
    </source>
</evidence>
<keyword evidence="2" id="KW-1185">Reference proteome</keyword>
<name>A0ABR4QGY0_9CEST</name>
<protein>
    <submittedName>
        <fullName evidence="1">Regulator of microtubule dynamic protein 3</fullName>
    </submittedName>
</protein>